<dbReference type="EMBL" id="JRWP01000002">
    <property type="protein sequence ID" value="KGY10650.1"/>
    <property type="molecule type" value="Genomic_DNA"/>
</dbReference>
<organism evidence="3 4">
    <name type="scientific">Photobacterium sp. (strain ATCC 43367)</name>
    <dbReference type="NCBI Taxonomy" id="379097"/>
    <lineage>
        <taxon>Bacteria</taxon>
        <taxon>Pseudomonadati</taxon>
        <taxon>Pseudomonadota</taxon>
        <taxon>Gammaproteobacteria</taxon>
        <taxon>Vibrionales</taxon>
        <taxon>Vibrionaceae</taxon>
        <taxon>Vibrio</taxon>
        <taxon>Vibrio oreintalis group</taxon>
    </lineage>
</organism>
<keyword evidence="1" id="KW-1133">Transmembrane helix</keyword>
<feature type="domain" description="Glycosyl transferase family 1" evidence="2">
    <location>
        <begin position="213"/>
        <end position="359"/>
    </location>
</feature>
<evidence type="ECO:0000313" key="3">
    <source>
        <dbReference type="EMBL" id="KGY10650.1"/>
    </source>
</evidence>
<dbReference type="GO" id="GO:1901135">
    <property type="term" value="P:carbohydrate derivative metabolic process"/>
    <property type="evidence" value="ECO:0007669"/>
    <property type="project" value="UniProtKB-ARBA"/>
</dbReference>
<accession>A0A0A5I296</accession>
<dbReference type="PANTHER" id="PTHR12526">
    <property type="entry name" value="GLYCOSYLTRANSFERASE"/>
    <property type="match status" value="1"/>
</dbReference>
<dbReference type="Pfam" id="PF00534">
    <property type="entry name" value="Glycos_transf_1"/>
    <property type="match status" value="1"/>
</dbReference>
<dbReference type="InterPro" id="IPR001296">
    <property type="entry name" value="Glyco_trans_1"/>
</dbReference>
<evidence type="ECO:0000256" key="1">
    <source>
        <dbReference type="SAM" id="Phobius"/>
    </source>
</evidence>
<dbReference type="OrthoDB" id="9802525at2"/>
<sequence length="390" mass="44236">MDKRPVTLIYDPIMFKGGSKVATSDALAQCNPQAQRFVVLTADKQYWQKSEFHQLHDAKICSLPLCKWTSMHHNGLLYWFEQLIATVVVLIFMARFYPTSQLLGASGPGIDMPLYLIKKLTGKRVIQWVHGNVGLSRSIGYCLVNADAVFFLPSTKRSIQNAIEQYFWSSLNTGDVGALSELFIQSENYFETVNGITESRWPTPCQRDIPIGFWAASLLKWKGVDTLIDAVKLAHTLHPLPFNICYIQPQNTNMPVSNAPVELPHTQWHQDPIDLDEIRRQSNIFVSTSHNEPFGLSILEALAAGMCVLIPSDNAYWDQVLTHNENCVKYQPNDVDSLCDALLYVFNDKQAMQRCCQNGLDIAQQYKASVRYDTFARYLCRHLATVEQHA</sequence>
<evidence type="ECO:0000259" key="2">
    <source>
        <dbReference type="Pfam" id="PF00534"/>
    </source>
</evidence>
<dbReference type="AlphaFoldDB" id="A0A0A5I296"/>
<comment type="caution">
    <text evidence="3">The sequence shown here is derived from an EMBL/GenBank/DDBJ whole genome shotgun (WGS) entry which is preliminary data.</text>
</comment>
<dbReference type="PANTHER" id="PTHR12526:SF637">
    <property type="entry name" value="GLYCOSYLTRANSFERASE EPSF-RELATED"/>
    <property type="match status" value="1"/>
</dbReference>
<dbReference type="Gene3D" id="3.40.50.2000">
    <property type="entry name" value="Glycogen Phosphorylase B"/>
    <property type="match status" value="1"/>
</dbReference>
<proteinExistence type="predicted"/>
<feature type="transmembrane region" description="Helical" evidence="1">
    <location>
        <begin position="76"/>
        <end position="97"/>
    </location>
</feature>
<dbReference type="Proteomes" id="UP000030451">
    <property type="component" value="Unassembled WGS sequence"/>
</dbReference>
<gene>
    <name evidence="3" type="ORF">NM06_00905</name>
</gene>
<dbReference type="CDD" id="cd03801">
    <property type="entry name" value="GT4_PimA-like"/>
    <property type="match status" value="1"/>
</dbReference>
<dbReference type="RefSeq" id="WP_038186985.1">
    <property type="nucleotide sequence ID" value="NZ_JRWP01000002.1"/>
</dbReference>
<keyword evidence="1" id="KW-0812">Transmembrane</keyword>
<dbReference type="STRING" id="379097.SE23_10630"/>
<name>A0A0A5I296_PHOS4</name>
<dbReference type="GO" id="GO:0016757">
    <property type="term" value="F:glycosyltransferase activity"/>
    <property type="evidence" value="ECO:0007669"/>
    <property type="project" value="InterPro"/>
</dbReference>
<reference evidence="3 4" key="1">
    <citation type="submission" date="2014-10" db="EMBL/GenBank/DDBJ databases">
        <title>Genome sequencing of Vibrio sinaloensis T08.</title>
        <authorList>
            <person name="Chan K.-G."/>
            <person name="Mohamad N.I."/>
        </authorList>
    </citation>
    <scope>NUCLEOTIDE SEQUENCE [LARGE SCALE GENOMIC DNA]</scope>
    <source>
        <strain evidence="3 4">T08</strain>
    </source>
</reference>
<keyword evidence="1" id="KW-0472">Membrane</keyword>
<keyword evidence="3" id="KW-0808">Transferase</keyword>
<evidence type="ECO:0000313" key="4">
    <source>
        <dbReference type="Proteomes" id="UP000030451"/>
    </source>
</evidence>
<dbReference type="SUPFAM" id="SSF53756">
    <property type="entry name" value="UDP-Glycosyltransferase/glycogen phosphorylase"/>
    <property type="match status" value="1"/>
</dbReference>
<protein>
    <submittedName>
        <fullName evidence="3">Glycosyl transferase</fullName>
    </submittedName>
</protein>